<sequence length="149" mass="16343">MFPCLPPAPLHPCTPAPLHPSAPSIEPPLPLMQHFLLLEMPERMRHDISTSSKYLQGYHPPPVCWSGADIFCYHWEPVHLAIADQAIDLLVSSGHFLKGEYPRASFRAIHHESGSATTPTGQYQIVVLVIQGSAEPSKVSIGGYMHGDS</sequence>
<gene>
    <name evidence="1" type="ORF">FOVG_14273</name>
</gene>
<organism evidence="1">
    <name type="scientific">Fusarium oxysporum f. sp. pisi HDV247</name>
    <dbReference type="NCBI Taxonomy" id="1080344"/>
    <lineage>
        <taxon>Eukaryota</taxon>
        <taxon>Fungi</taxon>
        <taxon>Dikarya</taxon>
        <taxon>Ascomycota</taxon>
        <taxon>Pezizomycotina</taxon>
        <taxon>Sordariomycetes</taxon>
        <taxon>Hypocreomycetidae</taxon>
        <taxon>Hypocreales</taxon>
        <taxon>Nectriaceae</taxon>
        <taxon>Fusarium</taxon>
        <taxon>Fusarium oxysporum species complex</taxon>
    </lineage>
</organism>
<accession>W9NW09</accession>
<reference evidence="1" key="1">
    <citation type="submission" date="2011-10" db="EMBL/GenBank/DDBJ databases">
        <title>The Genome Sequence of Fusarium oxysporum HDV247.</title>
        <authorList>
            <consortium name="The Broad Institute Genome Sequencing Platform"/>
            <person name="Ma L.-J."/>
            <person name="Gale L.R."/>
            <person name="Schwartz D.C."/>
            <person name="Zhou S."/>
            <person name="Corby-Kistler H."/>
            <person name="Young S.K."/>
            <person name="Zeng Q."/>
            <person name="Gargeya S."/>
            <person name="Fitzgerald M."/>
            <person name="Haas B."/>
            <person name="Abouelleil A."/>
            <person name="Alvarado L."/>
            <person name="Arachchi H.M."/>
            <person name="Berlin A."/>
            <person name="Brown A."/>
            <person name="Chapman S.B."/>
            <person name="Chen Z."/>
            <person name="Dunbar C."/>
            <person name="Freedman E."/>
            <person name="Gearin G."/>
            <person name="Goldberg J."/>
            <person name="Griggs A."/>
            <person name="Gujja S."/>
            <person name="Heiman D."/>
            <person name="Howarth C."/>
            <person name="Larson L."/>
            <person name="Lui A."/>
            <person name="MacDonald P.J.P."/>
            <person name="Montmayeur A."/>
            <person name="Murphy C."/>
            <person name="Neiman D."/>
            <person name="Pearson M."/>
            <person name="Priest M."/>
            <person name="Roberts A."/>
            <person name="Saif S."/>
            <person name="Shea T."/>
            <person name="Shenoy N."/>
            <person name="Sisk P."/>
            <person name="Stolte C."/>
            <person name="Sykes S."/>
            <person name="Wortman J."/>
            <person name="Nusbaum C."/>
            <person name="Birren B."/>
        </authorList>
    </citation>
    <scope>NUCLEOTIDE SEQUENCE [LARGE SCALE GENOMIC DNA]</scope>
    <source>
        <strain evidence="1">HDV247</strain>
    </source>
</reference>
<protein>
    <submittedName>
        <fullName evidence="1">Uncharacterized protein</fullName>
    </submittedName>
</protein>
<dbReference type="AlphaFoldDB" id="W9NW09"/>
<dbReference type="Proteomes" id="UP000030751">
    <property type="component" value="Unassembled WGS sequence"/>
</dbReference>
<dbReference type="EMBL" id="JH650980">
    <property type="protein sequence ID" value="EXA34871.1"/>
    <property type="molecule type" value="Genomic_DNA"/>
</dbReference>
<name>W9NW09_FUSOX</name>
<evidence type="ECO:0000313" key="1">
    <source>
        <dbReference type="EMBL" id="EXA34871.1"/>
    </source>
</evidence>
<reference evidence="1" key="2">
    <citation type="submission" date="2012-05" db="EMBL/GenBank/DDBJ databases">
        <title>Annotation of the Genome Sequence of Fusarium oxysporum HDV247.</title>
        <authorList>
            <consortium name="The Broad Institute Genomics Platform"/>
            <person name="Ma L.-J."/>
            <person name="Corby-Kistler H."/>
            <person name="Broz K."/>
            <person name="Gale L.R."/>
            <person name="Jonkers W."/>
            <person name="O'Donnell K."/>
            <person name="Ploetz R."/>
            <person name="Steinberg C."/>
            <person name="Schwartz D.C."/>
            <person name="VanEtten H."/>
            <person name="Zhou S."/>
            <person name="Young S.K."/>
            <person name="Zeng Q."/>
            <person name="Gargeya S."/>
            <person name="Fitzgerald M."/>
            <person name="Abouelleil A."/>
            <person name="Alvarado L."/>
            <person name="Chapman S.B."/>
            <person name="Gainer-Dewar J."/>
            <person name="Goldberg J."/>
            <person name="Griggs A."/>
            <person name="Gujja S."/>
            <person name="Hansen M."/>
            <person name="Howarth C."/>
            <person name="Imamovic A."/>
            <person name="Ireland A."/>
            <person name="Larimer J."/>
            <person name="McCowan C."/>
            <person name="Murphy C."/>
            <person name="Pearson M."/>
            <person name="Poon T.W."/>
            <person name="Priest M."/>
            <person name="Roberts A."/>
            <person name="Saif S."/>
            <person name="Shea T."/>
            <person name="Sykes S."/>
            <person name="Wortman J."/>
            <person name="Nusbaum C."/>
            <person name="Birren B."/>
        </authorList>
    </citation>
    <scope>NUCLEOTIDE SEQUENCE</scope>
    <source>
        <strain evidence="1">HDV247</strain>
    </source>
</reference>
<dbReference type="HOGENOM" id="CLU_1749708_0_0_1"/>
<proteinExistence type="predicted"/>